<organism evidence="2 3">
    <name type="scientific">Methanobrevibacter olleyae</name>
    <dbReference type="NCBI Taxonomy" id="294671"/>
    <lineage>
        <taxon>Archaea</taxon>
        <taxon>Methanobacteriati</taxon>
        <taxon>Methanobacteriota</taxon>
        <taxon>Methanomada group</taxon>
        <taxon>Methanobacteria</taxon>
        <taxon>Methanobacteriales</taxon>
        <taxon>Methanobacteriaceae</taxon>
        <taxon>Methanobrevibacter</taxon>
    </lineage>
</organism>
<proteinExistence type="predicted"/>
<evidence type="ECO:0000313" key="3">
    <source>
        <dbReference type="Proteomes" id="UP000066376"/>
    </source>
</evidence>
<feature type="region of interest" description="Disordered" evidence="1">
    <location>
        <begin position="17"/>
        <end position="37"/>
    </location>
</feature>
<dbReference type="InterPro" id="IPR013783">
    <property type="entry name" value="Ig-like_fold"/>
</dbReference>
<dbReference type="InterPro" id="IPR008964">
    <property type="entry name" value="Invasin/intimin_cell_adhesion"/>
</dbReference>
<evidence type="ECO:0000256" key="1">
    <source>
        <dbReference type="SAM" id="MobiDB-lite"/>
    </source>
</evidence>
<gene>
    <name evidence="2" type="ORF">YLM1_0739</name>
</gene>
<dbReference type="EMBL" id="CP014265">
    <property type="protein sequence ID" value="AMK15296.1"/>
    <property type="molecule type" value="Genomic_DNA"/>
</dbReference>
<dbReference type="SUPFAM" id="SSF49373">
    <property type="entry name" value="Invasin/intimin cell-adhesion fragments"/>
    <property type="match status" value="2"/>
</dbReference>
<dbReference type="Gene3D" id="2.60.40.10">
    <property type="entry name" value="Immunoglobulins"/>
    <property type="match status" value="3"/>
</dbReference>
<sequence>MTEHSLKITENAILRSSGENNSAINQNTDNPNITNTSLGVSKEKTSISLKSTSVLRGTSLYVYLKDNAGNPLSGKNIILTFANKKFTKVTDKNGGISLKISSASTGKYAVKVNFNGDNDYFSSNKDFTVNVYRLNTKITISSKSIARGTYLYAYLKDSSGKAISGQKITIKHKGKTFRKTTNSKGRVSLKINSLSGKYSTKIKFAGSTSYLASSNSFTMSVYKQKTNIAVDSTSVVRGKYLYAYLKNSKGNPLASKKIVIRFNGKPFYKTTNKDGRVSLKINSKAGSYSTKITYAGSGHYKSSSKSFKLKSYIAKTKINIENSSVVRGKYFYAHLKDSSNKALSNEKVVITFGSTKYRKTTDSKGKVGLKINANPNDYSVNVKYAGSTSYKSSSKSLTLKVLTNATAKIIVKSSTPGEYTVKITDMNGNPLANQTVTITTYKGNQSAGSGVGVTKKTIVLNSDNIYNKEKDIKLLNDIASILESNGYNVIVNKEIGPNAHSGSDIKGKYKNSTIFCIFSGVCAGTLVDMSANWYKYYLNKYDNQVKIGIFSPTTKINLATEDWLNKAHDDEFSGLTGLENPGTYVNKNGMDYVYGYTASEMANNFLKYAANGLSIGKDNTLPCIVEKYTVTTDENGLATISGLTSGNYKITTSYSNTALGYIADTVTTTLSV</sequence>
<accession>A0A126QZQ4</accession>
<protein>
    <submittedName>
        <fullName evidence="2">Adhesin-like protein</fullName>
    </submittedName>
</protein>
<dbReference type="KEGG" id="mol:YLM1_0739"/>
<dbReference type="PATRIC" id="fig|294671.3.peg.771"/>
<keyword evidence="3" id="KW-1185">Reference proteome</keyword>
<dbReference type="RefSeq" id="WP_067146421.1">
    <property type="nucleotide sequence ID" value="NZ_CP014265.1"/>
</dbReference>
<dbReference type="GeneID" id="28489036"/>
<name>A0A126QZQ4_METOL</name>
<evidence type="ECO:0000313" key="2">
    <source>
        <dbReference type="EMBL" id="AMK15296.1"/>
    </source>
</evidence>
<reference evidence="3" key="2">
    <citation type="submission" date="2016-02" db="EMBL/GenBank/DDBJ databases">
        <title>The draft genome sequence of the rumen methanogen Methanobrevibacter olleyae YLM1.</title>
        <authorList>
            <consortium name="New Zealand Agricultural Greenhouse Gas Research Centre/Pastoral Greenhouse Gas Research Consortium"/>
            <person name="Kelly W.J."/>
            <person name="Li D."/>
            <person name="Lambie S.C."/>
            <person name="Attwood G.T."/>
            <person name="Altermann E."/>
            <person name="Leahy S.C."/>
        </authorList>
    </citation>
    <scope>NUCLEOTIDE SEQUENCE [LARGE SCALE GENOMIC DNA]</scope>
    <source>
        <strain evidence="3">YLM1</strain>
    </source>
</reference>
<reference evidence="2 3" key="1">
    <citation type="journal article" date="2016" name="Genome Announc.">
        <title>Draft Genome Sequence of the Rumen Methanogen Methanobrevibacter olleyae YLM1.</title>
        <authorList>
            <person name="Kelly W.J."/>
            <person name="Li D."/>
            <person name="Lambie S.C."/>
            <person name="Cox F."/>
            <person name="Attwood G.T."/>
            <person name="Altermann E."/>
            <person name="Leahy S.C."/>
        </authorList>
    </citation>
    <scope>NUCLEOTIDE SEQUENCE [LARGE SCALE GENOMIC DNA]</scope>
    <source>
        <strain evidence="2 3">YLM1</strain>
    </source>
</reference>
<dbReference type="AlphaFoldDB" id="A0A126QZQ4"/>
<dbReference type="Proteomes" id="UP000066376">
    <property type="component" value="Chromosome"/>
</dbReference>